<dbReference type="Gene3D" id="3.30.465.10">
    <property type="match status" value="2"/>
</dbReference>
<evidence type="ECO:0000313" key="5">
    <source>
        <dbReference type="EMBL" id="PMD47042.1"/>
    </source>
</evidence>
<evidence type="ECO:0000259" key="4">
    <source>
        <dbReference type="PROSITE" id="PS51387"/>
    </source>
</evidence>
<comment type="similarity">
    <text evidence="1">Belongs to the oxygen-dependent FAD-linked oxidoreductase family.</text>
</comment>
<feature type="chain" id="PRO_5014377718" evidence="3">
    <location>
        <begin position="24"/>
        <end position="584"/>
    </location>
</feature>
<proteinExistence type="inferred from homology"/>
<dbReference type="EMBL" id="KZ613938">
    <property type="protein sequence ID" value="PMD47042.1"/>
    <property type="molecule type" value="Genomic_DNA"/>
</dbReference>
<dbReference type="STRING" id="1149755.A0A2J6S8F2"/>
<dbReference type="PANTHER" id="PTHR13878:SF91">
    <property type="entry name" value="FAD BINDING DOMAIN PROTEIN (AFU_ORTHOLOGUE AFUA_6G12070)-RELATED"/>
    <property type="match status" value="1"/>
</dbReference>
<dbReference type="SUPFAM" id="SSF56176">
    <property type="entry name" value="FAD-binding/transporter-associated domain-like"/>
    <property type="match status" value="1"/>
</dbReference>
<dbReference type="AlphaFoldDB" id="A0A2J6S8F2"/>
<dbReference type="Pfam" id="PF01565">
    <property type="entry name" value="FAD_binding_4"/>
    <property type="match status" value="1"/>
</dbReference>
<dbReference type="OrthoDB" id="9983560at2759"/>
<feature type="domain" description="FAD-binding PCMH-type" evidence="4">
    <location>
        <begin position="114"/>
        <end position="305"/>
    </location>
</feature>
<reference evidence="5 6" key="1">
    <citation type="submission" date="2016-04" db="EMBL/GenBank/DDBJ databases">
        <title>A degradative enzymes factory behind the ericoid mycorrhizal symbiosis.</title>
        <authorList>
            <consortium name="DOE Joint Genome Institute"/>
            <person name="Martino E."/>
            <person name="Morin E."/>
            <person name="Grelet G."/>
            <person name="Kuo A."/>
            <person name="Kohler A."/>
            <person name="Daghino S."/>
            <person name="Barry K."/>
            <person name="Choi C."/>
            <person name="Cichocki N."/>
            <person name="Clum A."/>
            <person name="Copeland A."/>
            <person name="Hainaut M."/>
            <person name="Haridas S."/>
            <person name="Labutti K."/>
            <person name="Lindquist E."/>
            <person name="Lipzen A."/>
            <person name="Khouja H.-R."/>
            <person name="Murat C."/>
            <person name="Ohm R."/>
            <person name="Olson A."/>
            <person name="Spatafora J."/>
            <person name="Veneault-Fourrey C."/>
            <person name="Henrissat B."/>
            <person name="Grigoriev I."/>
            <person name="Martin F."/>
            <person name="Perotto S."/>
        </authorList>
    </citation>
    <scope>NUCLEOTIDE SEQUENCE [LARGE SCALE GENOMIC DNA]</scope>
    <source>
        <strain evidence="5 6">F</strain>
    </source>
</reference>
<evidence type="ECO:0000256" key="3">
    <source>
        <dbReference type="SAM" id="SignalP"/>
    </source>
</evidence>
<organism evidence="5 6">
    <name type="scientific">Hyaloscypha variabilis (strain UAMH 11265 / GT02V1 / F)</name>
    <name type="common">Meliniomyces variabilis</name>
    <dbReference type="NCBI Taxonomy" id="1149755"/>
    <lineage>
        <taxon>Eukaryota</taxon>
        <taxon>Fungi</taxon>
        <taxon>Dikarya</taxon>
        <taxon>Ascomycota</taxon>
        <taxon>Pezizomycotina</taxon>
        <taxon>Leotiomycetes</taxon>
        <taxon>Helotiales</taxon>
        <taxon>Hyaloscyphaceae</taxon>
        <taxon>Hyaloscypha</taxon>
        <taxon>Hyaloscypha variabilis</taxon>
    </lineage>
</organism>
<dbReference type="InterPro" id="IPR016169">
    <property type="entry name" value="FAD-bd_PCMH_sub2"/>
</dbReference>
<dbReference type="GO" id="GO:0071949">
    <property type="term" value="F:FAD binding"/>
    <property type="evidence" value="ECO:0007669"/>
    <property type="project" value="InterPro"/>
</dbReference>
<name>A0A2J6S8F2_HYAVF</name>
<accession>A0A2J6S8F2</accession>
<gene>
    <name evidence="5" type="ORF">L207DRAFT_506100</name>
</gene>
<evidence type="ECO:0000313" key="6">
    <source>
        <dbReference type="Proteomes" id="UP000235786"/>
    </source>
</evidence>
<evidence type="ECO:0000256" key="2">
    <source>
        <dbReference type="ARBA" id="ARBA00023002"/>
    </source>
</evidence>
<dbReference type="GO" id="GO:0016491">
    <property type="term" value="F:oxidoreductase activity"/>
    <property type="evidence" value="ECO:0007669"/>
    <property type="project" value="UniProtKB-KW"/>
</dbReference>
<dbReference type="InterPro" id="IPR006094">
    <property type="entry name" value="Oxid_FAD_bind_N"/>
</dbReference>
<dbReference type="PANTHER" id="PTHR13878">
    <property type="entry name" value="GULONOLACTONE OXIDASE"/>
    <property type="match status" value="1"/>
</dbReference>
<keyword evidence="2" id="KW-0560">Oxidoreductase</keyword>
<keyword evidence="3" id="KW-0732">Signal</keyword>
<protein>
    <submittedName>
        <fullName evidence="5">FAD-binding domain-containing protein</fullName>
    </submittedName>
</protein>
<dbReference type="PROSITE" id="PS51387">
    <property type="entry name" value="FAD_PCMH"/>
    <property type="match status" value="1"/>
</dbReference>
<dbReference type="InterPro" id="IPR012951">
    <property type="entry name" value="BBE"/>
</dbReference>
<dbReference type="Proteomes" id="UP000235786">
    <property type="component" value="Unassembled WGS sequence"/>
</dbReference>
<sequence length="584" mass="62895">MRSPATKLAIGLLLSVLTKYTHATCKAIPGDPGWPSVQEWATFNASLDGVLLKPPPPGGVCHPGEPNYDPALCPNVTALWTTSFPFHEDDPISNAFNNWNNDSCLPYPQAPCSGEGYPIYVVNATKPEHVQKAINFARERNIRLNVKCSGHDYLGRSVAPNSLSIWVHNMHGIELHDSFVPQRGGKNRSCIPEGLDPFTSAITFAAGDTNGDLYAAANTIGMAVPVTGGHDVCYGGYVTGAGHSILGARHGLAADLVLELTVVTPDGNIVIANSCQNRDLFWALRGGGGATFGVIVSFTLALYPDEPTDLVVTGIGPIVNNSVHFYDAAAYAFTQYPEIVDQGWAGYGFVQPSNSTVPGVGSQFYVDWFGLGRNATQLIELATPIANYINATWPNEFGVEASVFNFPSFYDFWAANTDTGSPVGVDIVIGSRLLDKTAIDNPNLASYLQRAVIPGGQLTEYMVGGPGVHNKPPSLNAVCPAWRTAYSHSVVGVGWVPFQTAMETQQLSDLNVYVEALTELAPDMGAYVNEADPFQENYHEVFWGANYPRLLAIKKGVDPCDVFWCRACVGNEGWQEVGGQLCRV</sequence>
<dbReference type="Pfam" id="PF08031">
    <property type="entry name" value="BBE"/>
    <property type="match status" value="1"/>
</dbReference>
<feature type="signal peptide" evidence="3">
    <location>
        <begin position="1"/>
        <end position="23"/>
    </location>
</feature>
<evidence type="ECO:0000256" key="1">
    <source>
        <dbReference type="ARBA" id="ARBA00005466"/>
    </source>
</evidence>
<keyword evidence="6" id="KW-1185">Reference proteome</keyword>
<dbReference type="InterPro" id="IPR016166">
    <property type="entry name" value="FAD-bd_PCMH"/>
</dbReference>
<dbReference type="InterPro" id="IPR050432">
    <property type="entry name" value="FAD-linked_Oxidoreductases_BP"/>
</dbReference>
<dbReference type="InterPro" id="IPR036318">
    <property type="entry name" value="FAD-bd_PCMH-like_sf"/>
</dbReference>